<protein>
    <recommendedName>
        <fullName evidence="8">Acetolactate synthase small subunit</fullName>
        <shortName evidence="8">AHAS</shortName>
        <shortName evidence="8">ALS</shortName>
        <ecNumber evidence="8">2.2.1.6</ecNumber>
    </recommendedName>
    <alternativeName>
        <fullName evidence="8">Acetohydroxy-acid synthase small subunit</fullName>
    </alternativeName>
</protein>
<dbReference type="AlphaFoldDB" id="A0A239JV64"/>
<proteinExistence type="inferred from homology"/>
<dbReference type="Pfam" id="PF22629">
    <property type="entry name" value="ACT_AHAS_ss"/>
    <property type="match status" value="1"/>
</dbReference>
<name>A0A239JV64_9FIRM</name>
<dbReference type="OrthoDB" id="9787365at2"/>
<keyword evidence="5 8" id="KW-0028">Amino-acid biosynthesis</keyword>
<keyword evidence="6 8" id="KW-0100">Branched-chain amino acid biosynthesis</keyword>
<dbReference type="GO" id="GO:0009099">
    <property type="term" value="P:L-valine biosynthetic process"/>
    <property type="evidence" value="ECO:0007669"/>
    <property type="project" value="UniProtKB-UniRule"/>
</dbReference>
<evidence type="ECO:0000313" key="10">
    <source>
        <dbReference type="EMBL" id="SNT09609.1"/>
    </source>
</evidence>
<evidence type="ECO:0000256" key="6">
    <source>
        <dbReference type="ARBA" id="ARBA00023304"/>
    </source>
</evidence>
<dbReference type="GO" id="GO:1990610">
    <property type="term" value="F:acetolactate synthase regulator activity"/>
    <property type="evidence" value="ECO:0007669"/>
    <property type="project" value="UniProtKB-UniRule"/>
</dbReference>
<evidence type="ECO:0000259" key="9">
    <source>
        <dbReference type="PROSITE" id="PS51671"/>
    </source>
</evidence>
<dbReference type="InterPro" id="IPR002912">
    <property type="entry name" value="ACT_dom"/>
</dbReference>
<evidence type="ECO:0000256" key="4">
    <source>
        <dbReference type="ARBA" id="ARBA00011744"/>
    </source>
</evidence>
<comment type="pathway">
    <text evidence="1 8">Amino-acid biosynthesis; L-isoleucine biosynthesis; L-isoleucine from 2-oxobutanoate: step 1/4.</text>
</comment>
<evidence type="ECO:0000256" key="5">
    <source>
        <dbReference type="ARBA" id="ARBA00022605"/>
    </source>
</evidence>
<accession>A0A239JV64</accession>
<dbReference type="Gene3D" id="3.30.70.260">
    <property type="match status" value="1"/>
</dbReference>
<evidence type="ECO:0000256" key="1">
    <source>
        <dbReference type="ARBA" id="ARBA00004974"/>
    </source>
</evidence>
<dbReference type="GO" id="GO:0005829">
    <property type="term" value="C:cytosol"/>
    <property type="evidence" value="ECO:0007669"/>
    <property type="project" value="TreeGrafter"/>
</dbReference>
<evidence type="ECO:0000256" key="7">
    <source>
        <dbReference type="ARBA" id="ARBA00048670"/>
    </source>
</evidence>
<evidence type="ECO:0000256" key="3">
    <source>
        <dbReference type="ARBA" id="ARBA00006341"/>
    </source>
</evidence>
<comment type="catalytic activity">
    <reaction evidence="7 8">
        <text>2 pyruvate + H(+) = (2S)-2-acetolactate + CO2</text>
        <dbReference type="Rhea" id="RHEA:25249"/>
        <dbReference type="ChEBI" id="CHEBI:15361"/>
        <dbReference type="ChEBI" id="CHEBI:15378"/>
        <dbReference type="ChEBI" id="CHEBI:16526"/>
        <dbReference type="ChEBI" id="CHEBI:58476"/>
        <dbReference type="EC" id="2.2.1.6"/>
    </reaction>
</comment>
<dbReference type="InterPro" id="IPR039557">
    <property type="entry name" value="AHAS_ACT"/>
</dbReference>
<dbReference type="Proteomes" id="UP000198304">
    <property type="component" value="Unassembled WGS sequence"/>
</dbReference>
<dbReference type="InterPro" id="IPR054480">
    <property type="entry name" value="AHAS_small-like_ACT"/>
</dbReference>
<dbReference type="PANTHER" id="PTHR30239:SF4">
    <property type="entry name" value="ACETOLACTATE SYNTHASE ISOZYME 1 SMALL SUBUNIT"/>
    <property type="match status" value="1"/>
</dbReference>
<comment type="subunit">
    <text evidence="4 8">Dimer of large and small chains.</text>
</comment>
<evidence type="ECO:0000256" key="2">
    <source>
        <dbReference type="ARBA" id="ARBA00005025"/>
    </source>
</evidence>
<gene>
    <name evidence="10" type="ORF">SAMN05446037_103927</name>
</gene>
<evidence type="ECO:0000256" key="8">
    <source>
        <dbReference type="RuleBase" id="RU368092"/>
    </source>
</evidence>
<dbReference type="NCBIfam" id="TIGR00119">
    <property type="entry name" value="acolac_sm"/>
    <property type="match status" value="1"/>
</dbReference>
<comment type="similarity">
    <text evidence="3 8">Belongs to the acetolactate synthase small subunit family.</text>
</comment>
<dbReference type="InterPro" id="IPR045865">
    <property type="entry name" value="ACT-like_dom_sf"/>
</dbReference>
<comment type="function">
    <text evidence="8">Catalyzes the conversion of 2 pyruvate molecules into acetolactate in the first common step of the biosynthetic pathway of the branched-amino acids such as leucine, isoleucine, and valine.</text>
</comment>
<dbReference type="PROSITE" id="PS51671">
    <property type="entry name" value="ACT"/>
    <property type="match status" value="1"/>
</dbReference>
<dbReference type="InterPro" id="IPR004789">
    <property type="entry name" value="Acetalactate_synth_ssu"/>
</dbReference>
<dbReference type="SUPFAM" id="SSF55021">
    <property type="entry name" value="ACT-like"/>
    <property type="match status" value="1"/>
</dbReference>
<dbReference type="CDD" id="cd04878">
    <property type="entry name" value="ACT_AHAS"/>
    <property type="match status" value="1"/>
</dbReference>
<organism evidence="10 11">
    <name type="scientific">Anaerovirgula multivorans</name>
    <dbReference type="NCBI Taxonomy" id="312168"/>
    <lineage>
        <taxon>Bacteria</taxon>
        <taxon>Bacillati</taxon>
        <taxon>Bacillota</taxon>
        <taxon>Clostridia</taxon>
        <taxon>Peptostreptococcales</taxon>
        <taxon>Natronincolaceae</taxon>
        <taxon>Anaerovirgula</taxon>
    </lineage>
</organism>
<sequence>MHKTADIIIQLTVNNHPGVMSQITGLFTRRAFNLEGILCGRLENAKVSRMYLLVKNDHRIDQITKQLEKLYDVLEVSLHENYDYTLFDNIHELIKDNREDLL</sequence>
<dbReference type="PANTHER" id="PTHR30239">
    <property type="entry name" value="ACETOLACTATE SYNTHASE SMALL SUBUNIT"/>
    <property type="match status" value="1"/>
</dbReference>
<dbReference type="EC" id="2.2.1.6" evidence="8"/>
<keyword evidence="11" id="KW-1185">Reference proteome</keyword>
<dbReference type="GO" id="GO:0009097">
    <property type="term" value="P:isoleucine biosynthetic process"/>
    <property type="evidence" value="ECO:0007669"/>
    <property type="project" value="UniProtKB-UniRule"/>
</dbReference>
<evidence type="ECO:0000313" key="11">
    <source>
        <dbReference type="Proteomes" id="UP000198304"/>
    </source>
</evidence>
<reference evidence="10 11" key="1">
    <citation type="submission" date="2017-06" db="EMBL/GenBank/DDBJ databases">
        <authorList>
            <person name="Kim H.J."/>
            <person name="Triplett B.A."/>
        </authorList>
    </citation>
    <scope>NUCLEOTIDE SEQUENCE [LARGE SCALE GENOMIC DNA]</scope>
    <source>
        <strain evidence="10 11">SCA</strain>
    </source>
</reference>
<keyword evidence="8" id="KW-0808">Transferase</keyword>
<dbReference type="UniPathway" id="UPA00047">
    <property type="reaction ID" value="UER00055"/>
</dbReference>
<dbReference type="EMBL" id="FZOJ01000039">
    <property type="protein sequence ID" value="SNT09609.1"/>
    <property type="molecule type" value="Genomic_DNA"/>
</dbReference>
<dbReference type="UniPathway" id="UPA00049">
    <property type="reaction ID" value="UER00059"/>
</dbReference>
<dbReference type="GO" id="GO:0003984">
    <property type="term" value="F:acetolactate synthase activity"/>
    <property type="evidence" value="ECO:0007669"/>
    <property type="project" value="UniProtKB-UniRule"/>
</dbReference>
<feature type="domain" description="ACT" evidence="9">
    <location>
        <begin position="8"/>
        <end position="81"/>
    </location>
</feature>
<dbReference type="RefSeq" id="WP_089285138.1">
    <property type="nucleotide sequence ID" value="NZ_FZOJ01000039.1"/>
</dbReference>
<comment type="pathway">
    <text evidence="2 8">Amino-acid biosynthesis; L-valine biosynthesis; L-valine from pyruvate: step 1/4.</text>
</comment>